<dbReference type="AlphaFoldDB" id="A0A1E4TX61"/>
<dbReference type="InterPro" id="IPR006886">
    <property type="entry name" value="RNA_pol_III_Rpc5"/>
</dbReference>
<feature type="region of interest" description="Disordered" evidence="1">
    <location>
        <begin position="1"/>
        <end position="22"/>
    </location>
</feature>
<evidence type="ECO:0000313" key="3">
    <source>
        <dbReference type="Proteomes" id="UP000094236"/>
    </source>
</evidence>
<gene>
    <name evidence="2" type="ORF">PACTADRAFT_49676</name>
</gene>
<dbReference type="OrthoDB" id="340681at2759"/>
<reference evidence="3" key="1">
    <citation type="submission" date="2016-05" db="EMBL/GenBank/DDBJ databases">
        <title>Comparative genomics of biotechnologically important yeasts.</title>
        <authorList>
            <consortium name="DOE Joint Genome Institute"/>
            <person name="Riley R."/>
            <person name="Haridas S."/>
            <person name="Wolfe K.H."/>
            <person name="Lopes M.R."/>
            <person name="Hittinger C.T."/>
            <person name="Goker M."/>
            <person name="Salamov A."/>
            <person name="Wisecaver J."/>
            <person name="Long T.M."/>
            <person name="Aerts A.L."/>
            <person name="Barry K."/>
            <person name="Choi C."/>
            <person name="Clum A."/>
            <person name="Coughlan A.Y."/>
            <person name="Deshpande S."/>
            <person name="Douglass A.P."/>
            <person name="Hanson S.J."/>
            <person name="Klenk H.-P."/>
            <person name="Labutti K."/>
            <person name="Lapidus A."/>
            <person name="Lindquist E."/>
            <person name="Lipzen A."/>
            <person name="Meier-Kolthoff J.P."/>
            <person name="Ohm R.A."/>
            <person name="Otillar R.P."/>
            <person name="Pangilinan J."/>
            <person name="Peng Y."/>
            <person name="Rokas A."/>
            <person name="Rosa C.A."/>
            <person name="Scheuner C."/>
            <person name="Sibirny A.A."/>
            <person name="Slot J.C."/>
            <person name="Stielow J.B."/>
            <person name="Sun H."/>
            <person name="Kurtzman C.P."/>
            <person name="Blackwell M."/>
            <person name="Grigoriev I.V."/>
            <person name="Jeffries T.W."/>
        </authorList>
    </citation>
    <scope>NUCLEOTIDE SEQUENCE [LARGE SCALE GENOMIC DNA]</scope>
    <source>
        <strain evidence="3">NRRL Y-2460</strain>
    </source>
</reference>
<name>A0A1E4TX61_PACTA</name>
<organism evidence="2 3">
    <name type="scientific">Pachysolen tannophilus NRRL Y-2460</name>
    <dbReference type="NCBI Taxonomy" id="669874"/>
    <lineage>
        <taxon>Eukaryota</taxon>
        <taxon>Fungi</taxon>
        <taxon>Dikarya</taxon>
        <taxon>Ascomycota</taxon>
        <taxon>Saccharomycotina</taxon>
        <taxon>Pichiomycetes</taxon>
        <taxon>Pachysolenaceae</taxon>
        <taxon>Pachysolen</taxon>
    </lineage>
</organism>
<dbReference type="GO" id="GO:0042797">
    <property type="term" value="P:tRNA transcription by RNA polymerase III"/>
    <property type="evidence" value="ECO:0007669"/>
    <property type="project" value="TreeGrafter"/>
</dbReference>
<feature type="non-terminal residue" evidence="2">
    <location>
        <position position="238"/>
    </location>
</feature>
<dbReference type="PANTHER" id="PTHR12069">
    <property type="entry name" value="DNA-DIRECTED RNA POLYMERASES III 80 KDA POLYPEPTIDE RNA POLYMERASE III SUBUNIT 5"/>
    <property type="match status" value="1"/>
</dbReference>
<feature type="compositionally biased region" description="Acidic residues" evidence="1">
    <location>
        <begin position="1"/>
        <end position="10"/>
    </location>
</feature>
<sequence length="238" mass="27281">MSLFVPEEENNVNHGRHKDHKDVGNVGVVENRYEDDDDDDEVLSEIPIYLNDRLKNLALLQYPNRSSKRPFSKSHNTPILESRIKKESGILELDVPMNTAHFFDSQKAIKWGELNTQTLSGVCKKNSIYYVGVLNKDKDKITLTPIDTTVQMRPQLKHIDAEILEQRALKANANRSNSDYFNDPKRKNDVKVVQMSVKSTMDVNPSLGGALQAYKKAEDEQYDQMNWNDIDENVCKNL</sequence>
<protein>
    <recommendedName>
        <fullName evidence="4">DNA-directed RNA polymerase III subunit RPC5</fullName>
    </recommendedName>
</protein>
<dbReference type="EMBL" id="KV454013">
    <property type="protein sequence ID" value="ODV96314.1"/>
    <property type="molecule type" value="Genomic_DNA"/>
</dbReference>
<evidence type="ECO:0000313" key="2">
    <source>
        <dbReference type="EMBL" id="ODV96314.1"/>
    </source>
</evidence>
<evidence type="ECO:0008006" key="4">
    <source>
        <dbReference type="Google" id="ProtNLM"/>
    </source>
</evidence>
<dbReference type="PANTHER" id="PTHR12069:SF0">
    <property type="entry name" value="DNA-DIRECTED RNA POLYMERASE III SUBUNIT RPC5"/>
    <property type="match status" value="1"/>
</dbReference>
<proteinExistence type="predicted"/>
<dbReference type="Pfam" id="PF04801">
    <property type="entry name" value="RPC5"/>
    <property type="match status" value="1"/>
</dbReference>
<keyword evidence="3" id="KW-1185">Reference proteome</keyword>
<dbReference type="GO" id="GO:0005666">
    <property type="term" value="C:RNA polymerase III complex"/>
    <property type="evidence" value="ECO:0007669"/>
    <property type="project" value="TreeGrafter"/>
</dbReference>
<dbReference type="STRING" id="669874.A0A1E4TX61"/>
<dbReference type="Proteomes" id="UP000094236">
    <property type="component" value="Unassembled WGS sequence"/>
</dbReference>
<evidence type="ECO:0000256" key="1">
    <source>
        <dbReference type="SAM" id="MobiDB-lite"/>
    </source>
</evidence>
<accession>A0A1E4TX61</accession>